<comment type="caution">
    <text evidence="4">The sequence shown here is derived from an EMBL/GenBank/DDBJ whole genome shotgun (WGS) entry which is preliminary data.</text>
</comment>
<dbReference type="EMBL" id="JBHLWN010000008">
    <property type="protein sequence ID" value="MFC0211083.1"/>
    <property type="molecule type" value="Genomic_DNA"/>
</dbReference>
<protein>
    <submittedName>
        <fullName evidence="4">VanW family protein</fullName>
    </submittedName>
</protein>
<dbReference type="PROSITE" id="PS51109">
    <property type="entry name" value="G5"/>
    <property type="match status" value="1"/>
</dbReference>
<reference evidence="4 5" key="1">
    <citation type="submission" date="2024-09" db="EMBL/GenBank/DDBJ databases">
        <authorList>
            <person name="Sun Q."/>
            <person name="Mori K."/>
        </authorList>
    </citation>
    <scope>NUCLEOTIDE SEQUENCE [LARGE SCALE GENOMIC DNA]</scope>
    <source>
        <strain evidence="4 5">CCM 7759</strain>
    </source>
</reference>
<dbReference type="SMART" id="SM01208">
    <property type="entry name" value="G5"/>
    <property type="match status" value="1"/>
</dbReference>
<dbReference type="PANTHER" id="PTHR35788:SF1">
    <property type="entry name" value="EXPORTED PROTEIN"/>
    <property type="match status" value="1"/>
</dbReference>
<dbReference type="Pfam" id="PF04294">
    <property type="entry name" value="VanW"/>
    <property type="match status" value="1"/>
</dbReference>
<evidence type="ECO:0000313" key="5">
    <source>
        <dbReference type="Proteomes" id="UP001589776"/>
    </source>
</evidence>
<dbReference type="RefSeq" id="WP_377467828.1">
    <property type="nucleotide sequence ID" value="NZ_JBHLWN010000008.1"/>
</dbReference>
<keyword evidence="1" id="KW-0732">Signal</keyword>
<accession>A0ABV6DEL7</accession>
<evidence type="ECO:0000259" key="3">
    <source>
        <dbReference type="PROSITE" id="PS51109"/>
    </source>
</evidence>
<evidence type="ECO:0000313" key="4">
    <source>
        <dbReference type="EMBL" id="MFC0211083.1"/>
    </source>
</evidence>
<feature type="domain" description="G5" evidence="3">
    <location>
        <begin position="379"/>
        <end position="458"/>
    </location>
</feature>
<dbReference type="InterPro" id="IPR007391">
    <property type="entry name" value="Vancomycin_resist_VanW"/>
</dbReference>
<dbReference type="Proteomes" id="UP001589776">
    <property type="component" value="Unassembled WGS sequence"/>
</dbReference>
<dbReference type="InterPro" id="IPR011098">
    <property type="entry name" value="G5_dom"/>
</dbReference>
<evidence type="ECO:0000256" key="1">
    <source>
        <dbReference type="ARBA" id="ARBA00022729"/>
    </source>
</evidence>
<feature type="region of interest" description="Disordered" evidence="2">
    <location>
        <begin position="451"/>
        <end position="485"/>
    </location>
</feature>
<gene>
    <name evidence="4" type="ORF">ACFFK0_01250</name>
</gene>
<dbReference type="PANTHER" id="PTHR35788">
    <property type="entry name" value="EXPORTED PROTEIN-RELATED"/>
    <property type="match status" value="1"/>
</dbReference>
<dbReference type="Gene3D" id="2.20.230.10">
    <property type="entry name" value="Resuscitation-promoting factor rpfb"/>
    <property type="match status" value="1"/>
</dbReference>
<organism evidence="4 5">
    <name type="scientific">Paenibacillus chartarius</name>
    <dbReference type="NCBI Taxonomy" id="747481"/>
    <lineage>
        <taxon>Bacteria</taxon>
        <taxon>Bacillati</taxon>
        <taxon>Bacillota</taxon>
        <taxon>Bacilli</taxon>
        <taxon>Bacillales</taxon>
        <taxon>Paenibacillaceae</taxon>
        <taxon>Paenibacillus</taxon>
    </lineage>
</organism>
<proteinExistence type="predicted"/>
<evidence type="ECO:0000256" key="2">
    <source>
        <dbReference type="SAM" id="MobiDB-lite"/>
    </source>
</evidence>
<keyword evidence="5" id="KW-1185">Reference proteome</keyword>
<sequence>MNLSINWLRPIGLALLAALLLAVGGLAAYGAQSTLPDRLTVSGWDVGGMSYAAFEAELQAREAALLGTPVRLRASVDGLAPLTVTYGQLGARTSAAALRSELERLRHGSPWARAQERWRLRGAALQLEVTLPEAGVTGALRPAWGPLYTAQPVDARRVISADDRVSYAAGVSVPRVDAPKLREALLAAAPRIAALGPDARPAAPVELGVPIVQEQPRITEAALRQEGIERKFAQFTTLYTGSSAGRQHNIESAAAIVNDMVLKPGDVFDYGKVIEETERKFGFQEAPVIIDGKIVPGIGGGICQVSTTLYNAVLRGGLEVVERRSHSLPISYVPMGQDATFSSGWINFRFRNNTGRSLLIRTSAENGRLTVKLFGTAPEDITYEVQSKIVKTIEPPVKYVRNPALRIGEQRKIMDGKRGFVVETTRYKKQNGQIIGEELVSRDTYSAQPALIGTNSGAKAADGSDDSGQAPSRRVEDGVQGPKFR</sequence>
<name>A0ABV6DEL7_9BACL</name>
<dbReference type="InterPro" id="IPR052913">
    <property type="entry name" value="Glycopeptide_resist_protein"/>
</dbReference>
<dbReference type="Pfam" id="PF07501">
    <property type="entry name" value="G5"/>
    <property type="match status" value="1"/>
</dbReference>